<comment type="catalytic activity">
    <reaction evidence="5">
        <text>RNA(n) + a ribonucleoside 5'-triphosphate = RNA(n+1) + diphosphate</text>
        <dbReference type="Rhea" id="RHEA:21248"/>
        <dbReference type="Rhea" id="RHEA-COMP:14527"/>
        <dbReference type="Rhea" id="RHEA-COMP:17342"/>
        <dbReference type="ChEBI" id="CHEBI:33019"/>
        <dbReference type="ChEBI" id="CHEBI:61557"/>
        <dbReference type="ChEBI" id="CHEBI:140395"/>
        <dbReference type="EC" id="2.7.7.6"/>
    </reaction>
</comment>
<dbReference type="GO" id="GO:0000428">
    <property type="term" value="C:DNA-directed RNA polymerase complex"/>
    <property type="evidence" value="ECO:0007669"/>
    <property type="project" value="UniProtKB-KW"/>
</dbReference>
<keyword evidence="3 5" id="KW-0548">Nucleotidyltransferase</keyword>
<evidence type="ECO:0000256" key="1">
    <source>
        <dbReference type="ARBA" id="ARBA00022478"/>
    </source>
</evidence>
<evidence type="ECO:0000256" key="2">
    <source>
        <dbReference type="ARBA" id="ARBA00022679"/>
    </source>
</evidence>
<evidence type="ECO:0000313" key="7">
    <source>
        <dbReference type="Proteomes" id="UP000602050"/>
    </source>
</evidence>
<dbReference type="HAMAP" id="MF_01553">
    <property type="entry name" value="RNApol_bact_RpoY"/>
    <property type="match status" value="1"/>
</dbReference>
<dbReference type="EC" id="2.7.7.6" evidence="5"/>
<dbReference type="NCBIfam" id="NF010188">
    <property type="entry name" value="PRK13667.1"/>
    <property type="match status" value="1"/>
</dbReference>
<comment type="function">
    <text evidence="5">A non-essential component of RNA polymerase (RNAP).</text>
</comment>
<dbReference type="InterPro" id="IPR009907">
    <property type="entry name" value="RpoY"/>
</dbReference>
<sequence length="71" mass="8692">MIFKVLYQELDGEMPIRERTKSIYIEAQSVREVRQILRERNFQHNIEYIQPLNEAHLNYEKQSDHFKLENA</sequence>
<reference evidence="6" key="2">
    <citation type="submission" date="2020-09" db="EMBL/GenBank/DDBJ databases">
        <authorList>
            <person name="Sun Q."/>
            <person name="Zhou Y."/>
        </authorList>
    </citation>
    <scope>NUCLEOTIDE SEQUENCE</scope>
    <source>
        <strain evidence="6">CGMCC 1.12360</strain>
    </source>
</reference>
<keyword evidence="7" id="KW-1185">Reference proteome</keyword>
<dbReference type="RefSeq" id="WP_188391160.1">
    <property type="nucleotide sequence ID" value="NZ_BMEV01000011.1"/>
</dbReference>
<keyword evidence="1 5" id="KW-0240">DNA-directed RNA polymerase</keyword>
<reference evidence="6" key="1">
    <citation type="journal article" date="2014" name="Int. J. Syst. Evol. Microbiol.">
        <title>Complete genome sequence of Corynebacterium casei LMG S-19264T (=DSM 44701T), isolated from a smear-ripened cheese.</title>
        <authorList>
            <consortium name="US DOE Joint Genome Institute (JGI-PGF)"/>
            <person name="Walter F."/>
            <person name="Albersmeier A."/>
            <person name="Kalinowski J."/>
            <person name="Ruckert C."/>
        </authorList>
    </citation>
    <scope>NUCLEOTIDE SEQUENCE</scope>
    <source>
        <strain evidence="6">CGMCC 1.12360</strain>
    </source>
</reference>
<proteinExistence type="inferred from homology"/>
<comment type="caution">
    <text evidence="6">The sequence shown here is derived from an EMBL/GenBank/DDBJ whole genome shotgun (WGS) entry which is preliminary data.</text>
</comment>
<protein>
    <recommendedName>
        <fullName evidence="5">DNA-directed RNA polymerase subunit epsilon</fullName>
        <shortName evidence="5">RNAP epsilon subunit</shortName>
        <ecNumber evidence="5">2.7.7.6</ecNumber>
    </recommendedName>
    <alternativeName>
        <fullName evidence="5">RNA polymerase epsilon subunit</fullName>
    </alternativeName>
    <alternativeName>
        <fullName evidence="5">Transcriptase subunit epsilon</fullName>
    </alternativeName>
</protein>
<evidence type="ECO:0000256" key="4">
    <source>
        <dbReference type="ARBA" id="ARBA00023163"/>
    </source>
</evidence>
<dbReference type="GO" id="GO:0003677">
    <property type="term" value="F:DNA binding"/>
    <property type="evidence" value="ECO:0007669"/>
    <property type="project" value="UniProtKB-UniRule"/>
</dbReference>
<evidence type="ECO:0000256" key="5">
    <source>
        <dbReference type="HAMAP-Rule" id="MF_01553"/>
    </source>
</evidence>
<organism evidence="6 7">
    <name type="scientific">Compostibacillus humi</name>
    <dbReference type="NCBI Taxonomy" id="1245525"/>
    <lineage>
        <taxon>Bacteria</taxon>
        <taxon>Bacillati</taxon>
        <taxon>Bacillota</taxon>
        <taxon>Bacilli</taxon>
        <taxon>Bacillales</taxon>
        <taxon>Bacillaceae</taxon>
        <taxon>Compostibacillus</taxon>
    </lineage>
</organism>
<dbReference type="AlphaFoldDB" id="A0A8J3EJM5"/>
<keyword evidence="4 5" id="KW-0804">Transcription</keyword>
<accession>A0A8J3EJM5</accession>
<dbReference type="GO" id="GO:0003899">
    <property type="term" value="F:DNA-directed RNA polymerase activity"/>
    <property type="evidence" value="ECO:0007669"/>
    <property type="project" value="UniProtKB-UniRule"/>
</dbReference>
<evidence type="ECO:0000256" key="3">
    <source>
        <dbReference type="ARBA" id="ARBA00022695"/>
    </source>
</evidence>
<dbReference type="Gene3D" id="3.10.20.730">
    <property type="entry name" value="RNAP, epsilon subunit-like"/>
    <property type="match status" value="1"/>
</dbReference>
<dbReference type="EMBL" id="BMEV01000011">
    <property type="protein sequence ID" value="GGH72127.1"/>
    <property type="molecule type" value="Genomic_DNA"/>
</dbReference>
<gene>
    <name evidence="5" type="primary">rpoY</name>
    <name evidence="6" type="ORF">GCM10010978_08760</name>
</gene>
<comment type="subunit">
    <text evidence="5">RNAP is composed of a core of 2 alpha, a beta and a beta' subunit. The core is associated with a delta subunit, and at least one of epsilon or omega. When a sigma factor is associated with the core the holoenzyme is formed, which can initiate transcription.</text>
</comment>
<comment type="similarity">
    <text evidence="5">Belongs to the RNA polymerase subunit epsilon family.</text>
</comment>
<evidence type="ECO:0000313" key="6">
    <source>
        <dbReference type="EMBL" id="GGH72127.1"/>
    </source>
</evidence>
<name>A0A8J3EJM5_9BACI</name>
<dbReference type="GO" id="GO:0006351">
    <property type="term" value="P:DNA-templated transcription"/>
    <property type="evidence" value="ECO:0007669"/>
    <property type="project" value="UniProtKB-UniRule"/>
</dbReference>
<dbReference type="Proteomes" id="UP000602050">
    <property type="component" value="Unassembled WGS sequence"/>
</dbReference>
<keyword evidence="2 5" id="KW-0808">Transferase</keyword>
<dbReference type="Pfam" id="PF07288">
    <property type="entry name" value="RpoY"/>
    <property type="match status" value="1"/>
</dbReference>